<evidence type="ECO:0000259" key="8">
    <source>
        <dbReference type="PROSITE" id="PS50071"/>
    </source>
</evidence>
<keyword evidence="4 5" id="KW-0539">Nucleus</keyword>
<dbReference type="InterPro" id="IPR009057">
    <property type="entry name" value="Homeodomain-like_sf"/>
</dbReference>
<feature type="region of interest" description="Disordered" evidence="7">
    <location>
        <begin position="1"/>
        <end position="24"/>
    </location>
</feature>
<keyword evidence="2 5" id="KW-0238">DNA-binding</keyword>
<evidence type="ECO:0000256" key="4">
    <source>
        <dbReference type="ARBA" id="ARBA00023242"/>
    </source>
</evidence>
<dbReference type="WBParaSite" id="MCU_001521-RA">
    <property type="protein sequence ID" value="MCU_001521-RA"/>
    <property type="gene ID" value="MCU_001521"/>
</dbReference>
<sequence length="324" mass="35867">PPPSKSGLSLEKGVPTTASSECVPNTTACQDVGIRRDSQNYFDTMGQLDPSSVWAPAVSSFATLDWSRSESGSKCLAEDNADDFSSDTASPVTSKSIERRPQARSRTAFTQKQINMLEREFELGHYPEHSTRERLSNETGLPESRIQVWFANRRAKYRKESKTIADKPTTPMMSSGDEDETRLAESTEMLKQEVCNYSDMLQQPKGWCYRPQEPWIGQSRPGWLPAGITTFGNPSNPSASPLSIHVSGGEVGNFQPISQQLTSVDHRALSDSNSTESDCLGSGGETNEYTEAFSSRTNTETALYFQENQPLMTSTYTPLYSIRP</sequence>
<dbReference type="InterPro" id="IPR001356">
    <property type="entry name" value="HD"/>
</dbReference>
<feature type="region of interest" description="Disordered" evidence="7">
    <location>
        <begin position="77"/>
        <end position="107"/>
    </location>
</feature>
<keyword evidence="3 5" id="KW-0371">Homeobox</keyword>
<feature type="domain" description="Homeobox" evidence="8">
    <location>
        <begin position="100"/>
        <end position="160"/>
    </location>
</feature>
<evidence type="ECO:0000313" key="9">
    <source>
        <dbReference type="WBParaSite" id="MCU_001521-RA"/>
    </source>
</evidence>
<dbReference type="PROSITE" id="PS50071">
    <property type="entry name" value="HOMEOBOX_2"/>
    <property type="match status" value="1"/>
</dbReference>
<dbReference type="Pfam" id="PF00046">
    <property type="entry name" value="Homeodomain"/>
    <property type="match status" value="1"/>
</dbReference>
<reference evidence="9" key="1">
    <citation type="submission" date="2019-11" db="UniProtKB">
        <authorList>
            <consortium name="WormBaseParasite"/>
        </authorList>
    </citation>
    <scope>IDENTIFICATION</scope>
</reference>
<name>A0A5K3ELX3_MESCO</name>
<dbReference type="PANTHER" id="PTHR24329">
    <property type="entry name" value="HOMEOBOX PROTEIN ARISTALESS"/>
    <property type="match status" value="1"/>
</dbReference>
<dbReference type="GO" id="GO:0005634">
    <property type="term" value="C:nucleus"/>
    <property type="evidence" value="ECO:0007669"/>
    <property type="project" value="UniProtKB-SubCell"/>
</dbReference>
<dbReference type="PANTHER" id="PTHR24329:SF543">
    <property type="entry name" value="FI01017P-RELATED"/>
    <property type="match status" value="1"/>
</dbReference>
<evidence type="ECO:0000256" key="3">
    <source>
        <dbReference type="ARBA" id="ARBA00023155"/>
    </source>
</evidence>
<feature type="DNA-binding region" description="Homeobox" evidence="5">
    <location>
        <begin position="102"/>
        <end position="161"/>
    </location>
</feature>
<dbReference type="GO" id="GO:0000981">
    <property type="term" value="F:DNA-binding transcription factor activity, RNA polymerase II-specific"/>
    <property type="evidence" value="ECO:0007669"/>
    <property type="project" value="InterPro"/>
</dbReference>
<evidence type="ECO:0000256" key="6">
    <source>
        <dbReference type="RuleBase" id="RU000682"/>
    </source>
</evidence>
<evidence type="ECO:0000256" key="1">
    <source>
        <dbReference type="ARBA" id="ARBA00004123"/>
    </source>
</evidence>
<dbReference type="InterPro" id="IPR050649">
    <property type="entry name" value="Paired_Homeobox_TFs"/>
</dbReference>
<dbReference type="PROSITE" id="PS00027">
    <property type="entry name" value="HOMEOBOX_1"/>
    <property type="match status" value="1"/>
</dbReference>
<protein>
    <submittedName>
        <fullName evidence="9">Homeobox domain-containing protein</fullName>
    </submittedName>
</protein>
<evidence type="ECO:0000256" key="7">
    <source>
        <dbReference type="SAM" id="MobiDB-lite"/>
    </source>
</evidence>
<feature type="compositionally biased region" description="Polar residues" evidence="7">
    <location>
        <begin position="86"/>
        <end position="95"/>
    </location>
</feature>
<evidence type="ECO:0000256" key="2">
    <source>
        <dbReference type="ARBA" id="ARBA00023125"/>
    </source>
</evidence>
<dbReference type="GO" id="GO:0000977">
    <property type="term" value="F:RNA polymerase II transcription regulatory region sequence-specific DNA binding"/>
    <property type="evidence" value="ECO:0007669"/>
    <property type="project" value="TreeGrafter"/>
</dbReference>
<dbReference type="InterPro" id="IPR017970">
    <property type="entry name" value="Homeobox_CS"/>
</dbReference>
<comment type="subcellular location">
    <subcellularLocation>
        <location evidence="1 5 6">Nucleus</location>
    </subcellularLocation>
</comment>
<dbReference type="SMART" id="SM00389">
    <property type="entry name" value="HOX"/>
    <property type="match status" value="1"/>
</dbReference>
<accession>A0A5K3ELX3</accession>
<dbReference type="SUPFAM" id="SSF46689">
    <property type="entry name" value="Homeodomain-like"/>
    <property type="match status" value="1"/>
</dbReference>
<dbReference type="CDD" id="cd00086">
    <property type="entry name" value="homeodomain"/>
    <property type="match status" value="1"/>
</dbReference>
<dbReference type="AlphaFoldDB" id="A0A5K3ELX3"/>
<dbReference type="Gene3D" id="1.10.10.60">
    <property type="entry name" value="Homeodomain-like"/>
    <property type="match status" value="1"/>
</dbReference>
<evidence type="ECO:0000256" key="5">
    <source>
        <dbReference type="PROSITE-ProRule" id="PRU00108"/>
    </source>
</evidence>
<organism evidence="9">
    <name type="scientific">Mesocestoides corti</name>
    <name type="common">Flatworm</name>
    <dbReference type="NCBI Taxonomy" id="53468"/>
    <lineage>
        <taxon>Eukaryota</taxon>
        <taxon>Metazoa</taxon>
        <taxon>Spiralia</taxon>
        <taxon>Lophotrochozoa</taxon>
        <taxon>Platyhelminthes</taxon>
        <taxon>Cestoda</taxon>
        <taxon>Eucestoda</taxon>
        <taxon>Cyclophyllidea</taxon>
        <taxon>Mesocestoididae</taxon>
        <taxon>Mesocestoides</taxon>
    </lineage>
</organism>
<proteinExistence type="predicted"/>